<keyword evidence="2 9" id="KW-1005">Bacterial flagellum biogenesis</keyword>
<dbReference type="STRING" id="442341.SAMN04487959_10270"/>
<organism evidence="10 12">
    <name type="scientific">Modicisalibacter xianhensis</name>
    <dbReference type="NCBI Taxonomy" id="442341"/>
    <lineage>
        <taxon>Bacteria</taxon>
        <taxon>Pseudomonadati</taxon>
        <taxon>Pseudomonadota</taxon>
        <taxon>Gammaproteobacteria</taxon>
        <taxon>Oceanospirillales</taxon>
        <taxon>Halomonadaceae</taxon>
        <taxon>Modicisalibacter</taxon>
    </lineage>
</organism>
<gene>
    <name evidence="9" type="primary">flhD</name>
    <name evidence="11" type="ORF">DFO67_103236</name>
    <name evidence="10" type="ORF">SAMN04487959_10270</name>
</gene>
<dbReference type="GO" id="GO:1902208">
    <property type="term" value="P:regulation of bacterial-type flagellum assembly"/>
    <property type="evidence" value="ECO:0007669"/>
    <property type="project" value="UniProtKB-UniRule"/>
</dbReference>
<keyword evidence="3 9" id="KW-0805">Transcription regulation</keyword>
<keyword evidence="10" id="KW-0966">Cell projection</keyword>
<keyword evidence="10" id="KW-0969">Cilium</keyword>
<dbReference type="Gene3D" id="1.10.4000.10">
    <property type="entry name" value="Flagellar transcriptional activator FlhD"/>
    <property type="match status" value="1"/>
</dbReference>
<dbReference type="OrthoDB" id="5298036at2"/>
<keyword evidence="6 9" id="KW-0010">Activator</keyword>
<evidence type="ECO:0000256" key="2">
    <source>
        <dbReference type="ARBA" id="ARBA00022795"/>
    </source>
</evidence>
<evidence type="ECO:0000256" key="7">
    <source>
        <dbReference type="ARBA" id="ARBA00023163"/>
    </source>
</evidence>
<dbReference type="SUPFAM" id="SSF63592">
    <property type="entry name" value="Flagellar transcriptional activator FlhD"/>
    <property type="match status" value="1"/>
</dbReference>
<dbReference type="RefSeq" id="WP_092843187.1">
    <property type="nucleotide sequence ID" value="NZ_FOPY01000002.1"/>
</dbReference>
<comment type="subcellular location">
    <subcellularLocation>
        <location evidence="9">Cytoplasm</location>
    </subcellularLocation>
</comment>
<evidence type="ECO:0000313" key="13">
    <source>
        <dbReference type="Proteomes" id="UP000294489"/>
    </source>
</evidence>
<keyword evidence="10" id="KW-0282">Flagellum</keyword>
<name>A0A1I2YSJ7_9GAMM</name>
<dbReference type="Proteomes" id="UP000294489">
    <property type="component" value="Unassembled WGS sequence"/>
</dbReference>
<comment type="subunit">
    <text evidence="9">Homodimer; disulfide-linked. Forms a heterohexamer composed of two FlhC and four FlhD subunits. Each FlhC binds a FlhD dimer, forming a heterotrimer, and a hexamer assembles by dimerization of two heterotrimers.</text>
</comment>
<accession>A0A1I2YSJ7</accession>
<dbReference type="Proteomes" id="UP000199040">
    <property type="component" value="Unassembled WGS sequence"/>
</dbReference>
<comment type="domain">
    <text evidence="9">The C-terminal region contains a putative helix-turn-helix (HTH) motif, suggesting that this region may bind DNA.</text>
</comment>
<reference evidence="10 12" key="1">
    <citation type="submission" date="2016-10" db="EMBL/GenBank/DDBJ databases">
        <authorList>
            <person name="de Groot N.N."/>
        </authorList>
    </citation>
    <scope>NUCLEOTIDE SEQUENCE [LARGE SCALE GENOMIC DNA]</scope>
    <source>
        <strain evidence="10 12">CGMCC 1.6848</strain>
    </source>
</reference>
<dbReference type="Pfam" id="PF05247">
    <property type="entry name" value="FlhD"/>
    <property type="match status" value="1"/>
</dbReference>
<evidence type="ECO:0000256" key="8">
    <source>
        <dbReference type="ARBA" id="ARBA00025431"/>
    </source>
</evidence>
<dbReference type="NCBIfam" id="NF002783">
    <property type="entry name" value="PRK02909.1-1"/>
    <property type="match status" value="1"/>
</dbReference>
<comment type="similarity">
    <text evidence="9">Belongs to the FlhD family.</text>
</comment>
<dbReference type="EMBL" id="SOEC01000003">
    <property type="protein sequence ID" value="TDX31638.1"/>
    <property type="molecule type" value="Genomic_DNA"/>
</dbReference>
<evidence type="ECO:0000313" key="11">
    <source>
        <dbReference type="EMBL" id="TDX31638.1"/>
    </source>
</evidence>
<protein>
    <recommendedName>
        <fullName evidence="9">Flagellar transcriptional regulator FlhD</fullName>
    </recommendedName>
</protein>
<evidence type="ECO:0000256" key="9">
    <source>
        <dbReference type="HAMAP-Rule" id="MF_00725"/>
    </source>
</evidence>
<evidence type="ECO:0000256" key="6">
    <source>
        <dbReference type="ARBA" id="ARBA00023159"/>
    </source>
</evidence>
<dbReference type="EMBL" id="FOPY01000002">
    <property type="protein sequence ID" value="SFH27611.1"/>
    <property type="molecule type" value="Genomic_DNA"/>
</dbReference>
<dbReference type="InterPro" id="IPR036194">
    <property type="entry name" value="FlhD_sf"/>
</dbReference>
<sequence length="106" mass="12183">MHNESLLEDIQEVNLAYLLLAQRMLKEDRETAMFRLKIDERMADLMASLSIKQLSQMARSNQLLCRLAYVDPDQLMKLFENPRELGMAQTHAALLMAADRFSSSGH</sequence>
<evidence type="ECO:0000256" key="4">
    <source>
        <dbReference type="ARBA" id="ARBA00023125"/>
    </source>
</evidence>
<dbReference type="AlphaFoldDB" id="A0A1I2YSJ7"/>
<dbReference type="GO" id="GO:0003677">
    <property type="term" value="F:DNA binding"/>
    <property type="evidence" value="ECO:0007669"/>
    <property type="project" value="UniProtKB-UniRule"/>
</dbReference>
<evidence type="ECO:0000313" key="12">
    <source>
        <dbReference type="Proteomes" id="UP000199040"/>
    </source>
</evidence>
<dbReference type="GO" id="GO:0005737">
    <property type="term" value="C:cytoplasm"/>
    <property type="evidence" value="ECO:0007669"/>
    <property type="project" value="UniProtKB-SubCell"/>
</dbReference>
<dbReference type="InterPro" id="IPR023559">
    <property type="entry name" value="Flagellar_FlhD"/>
</dbReference>
<keyword evidence="5 9" id="KW-1015">Disulfide bond</keyword>
<reference evidence="11 13" key="2">
    <citation type="submission" date="2019-03" db="EMBL/GenBank/DDBJ databases">
        <title>Freshwater and sediment microbial communities from various areas in North America, analyzing microbe dynamics in response to fracking.</title>
        <authorList>
            <person name="Lamendella R."/>
        </authorList>
    </citation>
    <scope>NUCLEOTIDE SEQUENCE [LARGE SCALE GENOMIC DNA]</scope>
    <source>
        <strain evidence="11 13">6_TX</strain>
    </source>
</reference>
<evidence type="ECO:0000256" key="1">
    <source>
        <dbReference type="ARBA" id="ARBA00022490"/>
    </source>
</evidence>
<comment type="function">
    <text evidence="8 9">Functions in complex with FlhC as a master transcriptional regulator that regulates transcription of several flagellar and non-flagellar operons by binding to their promoter region. Activates expression of class 2 flagellar genes, including fliA, which is a flagellum-specific sigma factor that turns on the class 3 genes. Also regulates genes whose products function in a variety of physiological pathways.</text>
</comment>
<keyword evidence="7 9" id="KW-0804">Transcription</keyword>
<evidence type="ECO:0000313" key="10">
    <source>
        <dbReference type="EMBL" id="SFH27611.1"/>
    </source>
</evidence>
<dbReference type="GO" id="GO:0045893">
    <property type="term" value="P:positive regulation of DNA-templated transcription"/>
    <property type="evidence" value="ECO:0007669"/>
    <property type="project" value="InterPro"/>
</dbReference>
<evidence type="ECO:0000256" key="3">
    <source>
        <dbReference type="ARBA" id="ARBA00023015"/>
    </source>
</evidence>
<proteinExistence type="inferred from homology"/>
<evidence type="ECO:0000256" key="5">
    <source>
        <dbReference type="ARBA" id="ARBA00023157"/>
    </source>
</evidence>
<dbReference type="GO" id="GO:0044780">
    <property type="term" value="P:bacterial-type flagellum assembly"/>
    <property type="evidence" value="ECO:0007669"/>
    <property type="project" value="InterPro"/>
</dbReference>
<keyword evidence="12" id="KW-1185">Reference proteome</keyword>
<dbReference type="HAMAP" id="MF_00725">
    <property type="entry name" value="FlhD"/>
    <property type="match status" value="1"/>
</dbReference>
<keyword evidence="4 9" id="KW-0238">DNA-binding</keyword>
<keyword evidence="1 9" id="KW-0963">Cytoplasm</keyword>
<feature type="disulfide bond" description="Interchain" evidence="9">
    <location>
        <position position="65"/>
    </location>
</feature>